<dbReference type="Proteomes" id="UP000004079">
    <property type="component" value="Unassembled WGS sequence"/>
</dbReference>
<evidence type="ECO:0000313" key="2">
    <source>
        <dbReference type="Proteomes" id="UP000004079"/>
    </source>
</evidence>
<proteinExistence type="predicted"/>
<dbReference type="HOGENOM" id="CLU_2937862_0_0_10"/>
<protein>
    <submittedName>
        <fullName evidence="1">Uncharacterized protein</fullName>
    </submittedName>
</protein>
<organism evidence="1 2">
    <name type="scientific">Segatella oris F0302</name>
    <dbReference type="NCBI Taxonomy" id="649760"/>
    <lineage>
        <taxon>Bacteria</taxon>
        <taxon>Pseudomonadati</taxon>
        <taxon>Bacteroidota</taxon>
        <taxon>Bacteroidia</taxon>
        <taxon>Bacteroidales</taxon>
        <taxon>Prevotellaceae</taxon>
        <taxon>Segatella</taxon>
    </lineage>
</organism>
<gene>
    <name evidence="1" type="ORF">HMPREF0971_02432</name>
</gene>
<evidence type="ECO:0000313" key="1">
    <source>
        <dbReference type="EMBL" id="EFB31281.1"/>
    </source>
</evidence>
<dbReference type="AlphaFoldDB" id="D1QTV1"/>
<dbReference type="EMBL" id="ACUZ02000039">
    <property type="protein sequence ID" value="EFB31281.1"/>
    <property type="molecule type" value="Genomic_DNA"/>
</dbReference>
<comment type="caution">
    <text evidence="1">The sequence shown here is derived from an EMBL/GenBank/DDBJ whole genome shotgun (WGS) entry which is preliminary data.</text>
</comment>
<reference evidence="1 2" key="1">
    <citation type="submission" date="2009-11" db="EMBL/GenBank/DDBJ databases">
        <authorList>
            <person name="Weinstock G."/>
            <person name="Sodergren E."/>
            <person name="Clifton S."/>
            <person name="Fulton L."/>
            <person name="Fulton B."/>
            <person name="Courtney L."/>
            <person name="Fronick C."/>
            <person name="Harrison M."/>
            <person name="Strong C."/>
            <person name="Farmer C."/>
            <person name="Delahaunty K."/>
            <person name="Markovic C."/>
            <person name="Hall O."/>
            <person name="Minx P."/>
            <person name="Tomlinson C."/>
            <person name="Mitreva M."/>
            <person name="Nelson J."/>
            <person name="Hou S."/>
            <person name="Wollam A."/>
            <person name="Pepin K.H."/>
            <person name="Johnson M."/>
            <person name="Bhonagiri V."/>
            <person name="Nash W.E."/>
            <person name="Warren W."/>
            <person name="Chinwalla A."/>
            <person name="Mardis E.R."/>
            <person name="Wilson R.K."/>
        </authorList>
    </citation>
    <scope>NUCLEOTIDE SEQUENCE [LARGE SCALE GENOMIC DNA]</scope>
    <source>
        <strain evidence="1 2">F0302</strain>
    </source>
</reference>
<sequence>MLFKDIYNSPCIACVFEKSFLLGQNTRRFSTVYNTLTIRMLYNLLRRTMQNHMKKRCDLY</sequence>
<name>D1QTV1_9BACT</name>
<accession>D1QTV1</accession>